<dbReference type="PROSITE" id="PS51257">
    <property type="entry name" value="PROKAR_LIPOPROTEIN"/>
    <property type="match status" value="1"/>
</dbReference>
<accession>A0ABU3K905</accession>
<dbReference type="InterPro" id="IPR004658">
    <property type="entry name" value="OMP_Slp"/>
</dbReference>
<keyword evidence="1" id="KW-0732">Signal</keyword>
<feature type="signal peptide" evidence="1">
    <location>
        <begin position="1"/>
        <end position="20"/>
    </location>
</feature>
<dbReference type="Proteomes" id="UP001250932">
    <property type="component" value="Unassembled WGS sequence"/>
</dbReference>
<dbReference type="EMBL" id="JAQOUE010000001">
    <property type="protein sequence ID" value="MDT7042861.1"/>
    <property type="molecule type" value="Genomic_DNA"/>
</dbReference>
<dbReference type="Pfam" id="PF03843">
    <property type="entry name" value="Slp"/>
    <property type="match status" value="1"/>
</dbReference>
<sequence>MKVKRLLIGCGLILWLTGCASSPFFPNNGQVVKSETEFGVLKAEPDVYKGGTVKLAARIVSVEPSKQGTLVVAEWLPYPQSEYDGPEDIGWVSKGLVAVYYPDKLDAEGSLYGNKFLAIGKMVGVTDSQSKLPYMTARCLHVWKTGAADIGDSADEYDISEERYCAENNPKSPKVS</sequence>
<evidence type="ECO:0000313" key="2">
    <source>
        <dbReference type="EMBL" id="MDT7042861.1"/>
    </source>
</evidence>
<dbReference type="RefSeq" id="WP_313833323.1">
    <property type="nucleotide sequence ID" value="NZ_JAQOUE010000001.1"/>
</dbReference>
<evidence type="ECO:0000313" key="3">
    <source>
        <dbReference type="Proteomes" id="UP001250932"/>
    </source>
</evidence>
<gene>
    <name evidence="2" type="ORF">PPG34_10895</name>
</gene>
<protein>
    <submittedName>
        <fullName evidence="2">Slp family lipoprotein</fullName>
    </submittedName>
</protein>
<comment type="caution">
    <text evidence="2">The sequence shown here is derived from an EMBL/GenBank/DDBJ whole genome shotgun (WGS) entry which is preliminary data.</text>
</comment>
<evidence type="ECO:0000256" key="1">
    <source>
        <dbReference type="SAM" id="SignalP"/>
    </source>
</evidence>
<feature type="chain" id="PRO_5045411022" evidence="1">
    <location>
        <begin position="21"/>
        <end position="176"/>
    </location>
</feature>
<reference evidence="2 3" key="1">
    <citation type="journal article" date="2023" name="ISME J.">
        <title>Cultivation and genomic characterization of novel and ubiquitous marine nitrite-oxidizing bacteria from the Nitrospirales.</title>
        <authorList>
            <person name="Mueller A.J."/>
            <person name="Daebeler A."/>
            <person name="Herbold C.W."/>
            <person name="Kirkegaard R.H."/>
            <person name="Daims H."/>
        </authorList>
    </citation>
    <scope>NUCLEOTIDE SEQUENCE [LARGE SCALE GENOMIC DNA]</scope>
    <source>
        <strain evidence="2 3">EB</strain>
    </source>
</reference>
<name>A0ABU3K905_9BACT</name>
<organism evidence="2 3">
    <name type="scientific">Candidatus Nitronereus thalassa</name>
    <dbReference type="NCBI Taxonomy" id="3020898"/>
    <lineage>
        <taxon>Bacteria</taxon>
        <taxon>Pseudomonadati</taxon>
        <taxon>Nitrospirota</taxon>
        <taxon>Nitrospiria</taxon>
        <taxon>Nitrospirales</taxon>
        <taxon>Nitrospiraceae</taxon>
        <taxon>Candidatus Nitronereus</taxon>
    </lineage>
</organism>
<keyword evidence="2" id="KW-0449">Lipoprotein</keyword>
<keyword evidence="3" id="KW-1185">Reference proteome</keyword>
<proteinExistence type="predicted"/>